<feature type="region of interest" description="Disordered" evidence="1">
    <location>
        <begin position="1"/>
        <end position="71"/>
    </location>
</feature>
<reference evidence="3" key="1">
    <citation type="journal article" date="2020" name="Stud. Mycol.">
        <title>101 Dothideomycetes genomes: a test case for predicting lifestyles and emergence of pathogens.</title>
        <authorList>
            <person name="Haridas S."/>
            <person name="Albert R."/>
            <person name="Binder M."/>
            <person name="Bloem J."/>
            <person name="Labutti K."/>
            <person name="Salamov A."/>
            <person name="Andreopoulos B."/>
            <person name="Baker S."/>
            <person name="Barry K."/>
            <person name="Bills G."/>
            <person name="Bluhm B."/>
            <person name="Cannon C."/>
            <person name="Castanera R."/>
            <person name="Culley D."/>
            <person name="Daum C."/>
            <person name="Ezra D."/>
            <person name="Gonzalez J."/>
            <person name="Henrissat B."/>
            <person name="Kuo A."/>
            <person name="Liang C."/>
            <person name="Lipzen A."/>
            <person name="Lutzoni F."/>
            <person name="Magnuson J."/>
            <person name="Mondo S."/>
            <person name="Nolan M."/>
            <person name="Ohm R."/>
            <person name="Pangilinan J."/>
            <person name="Park H.-J."/>
            <person name="Ramirez L."/>
            <person name="Alfaro M."/>
            <person name="Sun H."/>
            <person name="Tritt A."/>
            <person name="Yoshinaga Y."/>
            <person name="Zwiers L.-H."/>
            <person name="Turgeon B."/>
            <person name="Goodwin S."/>
            <person name="Spatafora J."/>
            <person name="Crous P."/>
            <person name="Grigoriev I."/>
        </authorList>
    </citation>
    <scope>NUCLEOTIDE SEQUENCE</scope>
    <source>
        <strain evidence="3">CBS 480.64</strain>
    </source>
</reference>
<evidence type="ECO:0000256" key="2">
    <source>
        <dbReference type="SAM" id="Phobius"/>
    </source>
</evidence>
<gene>
    <name evidence="3" type="ORF">K470DRAFT_240158</name>
</gene>
<evidence type="ECO:0000313" key="4">
    <source>
        <dbReference type="Proteomes" id="UP000799421"/>
    </source>
</evidence>
<feature type="compositionally biased region" description="Polar residues" evidence="1">
    <location>
        <begin position="316"/>
        <end position="337"/>
    </location>
</feature>
<keyword evidence="4" id="KW-1185">Reference proteome</keyword>
<accession>A0A6A7C953</accession>
<proteinExistence type="predicted"/>
<sequence length="412" mass="42106">MSNLTAVNTPADTESNAEPSASTPDSSAATPASADSASPTSAASSVASSDASPAASAASSASDESSVVTVHPSPNVVTSIVSQAPPQETTNLITSVVTQPATSDGGVETQAVTVVVTSTNSPSTTSIRTVVASHHTTPSSTSSTPSSLPQASSPTTPGSGNPKGGLSTGGKTAIAVVLPVLAVALFVGAFIWWWRQRKRAKAEREQRRKEVEDYGFNPNSDPTIPKVATEDPEMTQEQGYRGWGAAAPLANKATSASRSGAGHTHNQLSENSLGEMSNGSPEFIPSDKHSGDPLVDAQRQTMDSDDLGALGHAPVSATNTGPRRGPSNASSAYSNTARSDRSDDPIPLPSLHDHPAILGYGQHGPYGDGTYGGAQDGANADMPVVRDVTARRNTQLHTGGNYQANSGIAQNF</sequence>
<evidence type="ECO:0000256" key="1">
    <source>
        <dbReference type="SAM" id="MobiDB-lite"/>
    </source>
</evidence>
<evidence type="ECO:0000313" key="3">
    <source>
        <dbReference type="EMBL" id="KAF2864096.1"/>
    </source>
</evidence>
<feature type="region of interest" description="Disordered" evidence="1">
    <location>
        <begin position="208"/>
        <end position="227"/>
    </location>
</feature>
<dbReference type="OrthoDB" id="5411678at2759"/>
<keyword evidence="2" id="KW-0812">Transmembrane</keyword>
<organism evidence="3 4">
    <name type="scientific">Piedraia hortae CBS 480.64</name>
    <dbReference type="NCBI Taxonomy" id="1314780"/>
    <lineage>
        <taxon>Eukaryota</taxon>
        <taxon>Fungi</taxon>
        <taxon>Dikarya</taxon>
        <taxon>Ascomycota</taxon>
        <taxon>Pezizomycotina</taxon>
        <taxon>Dothideomycetes</taxon>
        <taxon>Dothideomycetidae</taxon>
        <taxon>Capnodiales</taxon>
        <taxon>Piedraiaceae</taxon>
        <taxon>Piedraia</taxon>
    </lineage>
</organism>
<name>A0A6A7C953_9PEZI</name>
<keyword evidence="2" id="KW-1133">Transmembrane helix</keyword>
<protein>
    <submittedName>
        <fullName evidence="3">Uncharacterized protein</fullName>
    </submittedName>
</protein>
<dbReference type="Proteomes" id="UP000799421">
    <property type="component" value="Unassembled WGS sequence"/>
</dbReference>
<feature type="transmembrane region" description="Helical" evidence="2">
    <location>
        <begin position="173"/>
        <end position="194"/>
    </location>
</feature>
<feature type="compositionally biased region" description="Low complexity" evidence="1">
    <location>
        <begin position="17"/>
        <end position="70"/>
    </location>
</feature>
<feature type="compositionally biased region" description="Polar residues" evidence="1">
    <location>
        <begin position="252"/>
        <end position="280"/>
    </location>
</feature>
<keyword evidence="2" id="KW-0472">Membrane</keyword>
<dbReference type="EMBL" id="MU005958">
    <property type="protein sequence ID" value="KAF2864096.1"/>
    <property type="molecule type" value="Genomic_DNA"/>
</dbReference>
<feature type="region of interest" description="Disordered" evidence="1">
    <location>
        <begin position="251"/>
        <end position="347"/>
    </location>
</feature>
<dbReference type="AlphaFoldDB" id="A0A6A7C953"/>
<feature type="region of interest" description="Disordered" evidence="1">
    <location>
        <begin position="131"/>
        <end position="166"/>
    </location>
</feature>
<feature type="compositionally biased region" description="Low complexity" evidence="1">
    <location>
        <begin position="136"/>
        <end position="157"/>
    </location>
</feature>
<feature type="compositionally biased region" description="Polar residues" evidence="1">
    <location>
        <begin position="1"/>
        <end position="16"/>
    </location>
</feature>